<dbReference type="EMBL" id="CATQJA010002707">
    <property type="protein sequence ID" value="CAJ0586084.1"/>
    <property type="molecule type" value="Genomic_DNA"/>
</dbReference>
<protein>
    <recommendedName>
        <fullName evidence="10">Rieske domain-containing protein</fullName>
    </recommendedName>
</protein>
<keyword evidence="6" id="KW-0274">FAD</keyword>
<keyword evidence="12" id="KW-1185">Reference proteome</keyword>
<evidence type="ECO:0000256" key="8">
    <source>
        <dbReference type="ARBA" id="ARBA00023004"/>
    </source>
</evidence>
<accession>A0AA36GAB5</accession>
<feature type="non-terminal residue" evidence="11">
    <location>
        <position position="1"/>
    </location>
</feature>
<dbReference type="SUPFAM" id="SSF55424">
    <property type="entry name" value="FAD/NAD-linked reductases, dimerisation (C-terminal) domain"/>
    <property type="match status" value="1"/>
</dbReference>
<name>A0AA36GAB5_9BILA</name>
<evidence type="ECO:0000259" key="10">
    <source>
        <dbReference type="PROSITE" id="PS51296"/>
    </source>
</evidence>
<dbReference type="Gene3D" id="2.102.10.10">
    <property type="entry name" value="Rieske [2Fe-2S] iron-sulphur domain"/>
    <property type="match status" value="1"/>
</dbReference>
<evidence type="ECO:0000256" key="1">
    <source>
        <dbReference type="ARBA" id="ARBA00001974"/>
    </source>
</evidence>
<dbReference type="PRINTS" id="PR00368">
    <property type="entry name" value="FADPNR"/>
</dbReference>
<dbReference type="InterPro" id="IPR036188">
    <property type="entry name" value="FAD/NAD-bd_sf"/>
</dbReference>
<dbReference type="Pfam" id="PF07992">
    <property type="entry name" value="Pyr_redox_2"/>
    <property type="match status" value="1"/>
</dbReference>
<keyword evidence="7" id="KW-0560">Oxidoreductase</keyword>
<evidence type="ECO:0000256" key="6">
    <source>
        <dbReference type="ARBA" id="ARBA00022827"/>
    </source>
</evidence>
<evidence type="ECO:0000256" key="5">
    <source>
        <dbReference type="ARBA" id="ARBA00022723"/>
    </source>
</evidence>
<dbReference type="Gene3D" id="3.30.390.30">
    <property type="match status" value="1"/>
</dbReference>
<keyword evidence="5" id="KW-0479">Metal-binding</keyword>
<dbReference type="InterPro" id="IPR016156">
    <property type="entry name" value="FAD/NAD-linked_Rdtase_dimer_sf"/>
</dbReference>
<dbReference type="InterPro" id="IPR023753">
    <property type="entry name" value="FAD/NAD-binding_dom"/>
</dbReference>
<dbReference type="GO" id="GO:0005737">
    <property type="term" value="C:cytoplasm"/>
    <property type="evidence" value="ECO:0007669"/>
    <property type="project" value="TreeGrafter"/>
</dbReference>
<comment type="caution">
    <text evidence="11">The sequence shown here is derived from an EMBL/GenBank/DDBJ whole genome shotgun (WGS) entry which is preliminary data.</text>
</comment>
<dbReference type="AlphaFoldDB" id="A0AA36GAB5"/>
<evidence type="ECO:0000313" key="12">
    <source>
        <dbReference type="Proteomes" id="UP001177023"/>
    </source>
</evidence>
<dbReference type="InterPro" id="IPR017941">
    <property type="entry name" value="Rieske_2Fe-2S"/>
</dbReference>
<dbReference type="GO" id="GO:0046872">
    <property type="term" value="F:metal ion binding"/>
    <property type="evidence" value="ECO:0007669"/>
    <property type="project" value="UniProtKB-KW"/>
</dbReference>
<dbReference type="GO" id="GO:0051537">
    <property type="term" value="F:2 iron, 2 sulfur cluster binding"/>
    <property type="evidence" value="ECO:0007669"/>
    <property type="project" value="UniProtKB-KW"/>
</dbReference>
<dbReference type="Gene3D" id="3.50.50.60">
    <property type="entry name" value="FAD/NAD(P)-binding domain"/>
    <property type="match status" value="2"/>
</dbReference>
<keyword evidence="8" id="KW-0408">Iron</keyword>
<dbReference type="PROSITE" id="PS51296">
    <property type="entry name" value="RIESKE"/>
    <property type="match status" value="1"/>
</dbReference>
<evidence type="ECO:0000256" key="4">
    <source>
        <dbReference type="ARBA" id="ARBA00022714"/>
    </source>
</evidence>
<evidence type="ECO:0000256" key="3">
    <source>
        <dbReference type="ARBA" id="ARBA00022630"/>
    </source>
</evidence>
<dbReference type="InterPro" id="IPR036922">
    <property type="entry name" value="Rieske_2Fe-2S_sf"/>
</dbReference>
<keyword evidence="4" id="KW-0001">2Fe-2S</keyword>
<dbReference type="Pfam" id="PF00355">
    <property type="entry name" value="Rieske"/>
    <property type="match status" value="1"/>
</dbReference>
<sequence>MFCCCGGHSSATSPAPGDGDNLKDDPDTVLEMVLCPVGQIPDGGKEEFDVAGTPVLVIRDKGRYYGTGALCPHLKTRLVNGIYRNGSIRCPAHGARFSVQAGDIEDYPSFGCLPTYKVFERGDNVIVEKRGKGLQESWTYDWQSVPSSSTISQNNIIVIGTGPAALSFVETLRKLGCTTRIEMITQEFELPYDRTMLNKKIFKNVMETRIHDEAWYKRMNIDVKTNTRMLYINKKSRTLVLSNSCCLYYAKLFIAIGCIPKRLQVPGEKLANVCYVRTMQDCMSLWERAKGGNVVCIGGSFIGMEAASILLAICESVTVVCTTEEPLPAFGRDVGAALRKYFDRKGIRVIVKATVDYLSGSEMGAVEAVHLGDGEVLPATCVVVGIGVRPDTDILHTSQLPTSDRGYLLVDENMTVEENIWAGGDVVECPLQLWDVPDAHIEHFQVAQKHGQIAAHSLMGQRTFTAFVPFFWGRFFDELSLKSSGYQEDYDSTIVHGDLANFDFTKYYLKDDTVISVVSAGPSNAAVQFLDLFQKRIKVSGLQVERNLGDDWTLWKPETAR</sequence>
<evidence type="ECO:0000256" key="7">
    <source>
        <dbReference type="ARBA" id="ARBA00023002"/>
    </source>
</evidence>
<comment type="cofactor">
    <cofactor evidence="1">
        <name>FAD</name>
        <dbReference type="ChEBI" id="CHEBI:57692"/>
    </cofactor>
</comment>
<keyword evidence="9" id="KW-0411">Iron-sulfur</keyword>
<dbReference type="PANTHER" id="PTHR43557:SF2">
    <property type="entry name" value="RIESKE DOMAIN-CONTAINING PROTEIN-RELATED"/>
    <property type="match status" value="1"/>
</dbReference>
<feature type="domain" description="Rieske" evidence="10">
    <location>
        <begin position="32"/>
        <end position="127"/>
    </location>
</feature>
<evidence type="ECO:0000313" key="11">
    <source>
        <dbReference type="EMBL" id="CAJ0586084.1"/>
    </source>
</evidence>
<dbReference type="PRINTS" id="PR00469">
    <property type="entry name" value="PNDRDTASEII"/>
</dbReference>
<dbReference type="SUPFAM" id="SSF51905">
    <property type="entry name" value="FAD/NAD(P)-binding domain"/>
    <property type="match status" value="2"/>
</dbReference>
<evidence type="ECO:0000256" key="9">
    <source>
        <dbReference type="ARBA" id="ARBA00023014"/>
    </source>
</evidence>
<dbReference type="PANTHER" id="PTHR43557">
    <property type="entry name" value="APOPTOSIS-INDUCING FACTOR 1"/>
    <property type="match status" value="1"/>
</dbReference>
<gene>
    <name evidence="11" type="ORF">MSPICULIGERA_LOCUS24092</name>
</gene>
<dbReference type="GO" id="GO:0016651">
    <property type="term" value="F:oxidoreductase activity, acting on NAD(P)H"/>
    <property type="evidence" value="ECO:0007669"/>
    <property type="project" value="TreeGrafter"/>
</dbReference>
<keyword evidence="3" id="KW-0285">Flavoprotein</keyword>
<comment type="similarity">
    <text evidence="2">Belongs to the FAD-dependent oxidoreductase family.</text>
</comment>
<reference evidence="11" key="1">
    <citation type="submission" date="2023-06" db="EMBL/GenBank/DDBJ databases">
        <authorList>
            <person name="Delattre M."/>
        </authorList>
    </citation>
    <scope>NUCLEOTIDE SEQUENCE</scope>
    <source>
        <strain evidence="11">AF72</strain>
    </source>
</reference>
<dbReference type="Proteomes" id="UP001177023">
    <property type="component" value="Unassembled WGS sequence"/>
</dbReference>
<evidence type="ECO:0000256" key="2">
    <source>
        <dbReference type="ARBA" id="ARBA00006442"/>
    </source>
</evidence>
<proteinExistence type="inferred from homology"/>
<organism evidence="11 12">
    <name type="scientific">Mesorhabditis spiculigera</name>
    <dbReference type="NCBI Taxonomy" id="96644"/>
    <lineage>
        <taxon>Eukaryota</taxon>
        <taxon>Metazoa</taxon>
        <taxon>Ecdysozoa</taxon>
        <taxon>Nematoda</taxon>
        <taxon>Chromadorea</taxon>
        <taxon>Rhabditida</taxon>
        <taxon>Rhabditina</taxon>
        <taxon>Rhabditomorpha</taxon>
        <taxon>Rhabditoidea</taxon>
        <taxon>Rhabditidae</taxon>
        <taxon>Mesorhabditinae</taxon>
        <taxon>Mesorhabditis</taxon>
    </lineage>
</organism>
<dbReference type="InterPro" id="IPR050446">
    <property type="entry name" value="FAD-oxidoreductase/Apoptosis"/>
</dbReference>
<dbReference type="SUPFAM" id="SSF50022">
    <property type="entry name" value="ISP domain"/>
    <property type="match status" value="1"/>
</dbReference>